<gene>
    <name evidence="1" type="ORF">BCCH1_47820</name>
    <name evidence="3" type="ORF">J4M89_11600</name>
    <name evidence="2" type="ORF">JIN94_11585</name>
    <name evidence="5" type="ORF">LXE91_14710</name>
    <name evidence="4" type="ORF">QZM56_40900</name>
</gene>
<dbReference type="Proteomes" id="UP000664048">
    <property type="component" value="Unassembled WGS sequence"/>
</dbReference>
<evidence type="ECO:0000313" key="6">
    <source>
        <dbReference type="Proteomes" id="UP000664048"/>
    </source>
</evidence>
<sequence length="60" mass="6667">MPLASVRCGMRGCRLAVNAMRGKMRGHFPNDEAAIKPLWPALRNVPAKTVRSAFDWKSAK</sequence>
<name>A0A250LCR5_9BURK</name>
<dbReference type="Proteomes" id="UP001172109">
    <property type="component" value="Unassembled WGS sequence"/>
</dbReference>
<dbReference type="AlphaFoldDB" id="A0A250LCR5"/>
<dbReference type="RefSeq" id="WP_157644965.1">
    <property type="nucleotide sequence ID" value="NZ_AP018358.1"/>
</dbReference>
<accession>A0A250LCR5</accession>
<dbReference type="EMBL" id="JAENIB010000003">
    <property type="protein sequence ID" value="MBK1930526.1"/>
    <property type="molecule type" value="Genomic_DNA"/>
</dbReference>
<reference evidence="2" key="3">
    <citation type="submission" date="2021-01" db="EMBL/GenBank/DDBJ databases">
        <title>Outbreak of Burkholderia contaminns endophthalmitis traced to a clinical ventilation system.</title>
        <authorList>
            <person name="Lipuma J."/>
            <person name="Spilker T."/>
            <person name="Kratholm J."/>
        </authorList>
    </citation>
    <scope>NUCLEOTIDE SEQUENCE</scope>
    <source>
        <strain evidence="2">HI4954</strain>
    </source>
</reference>
<evidence type="ECO:0000313" key="4">
    <source>
        <dbReference type="EMBL" id="MDN7570847.1"/>
    </source>
</evidence>
<dbReference type="Proteomes" id="UP001220209">
    <property type="component" value="Chromosome 1"/>
</dbReference>
<organism evidence="1">
    <name type="scientific">Burkholderia contaminans</name>
    <dbReference type="NCBI Taxonomy" id="488447"/>
    <lineage>
        <taxon>Bacteria</taxon>
        <taxon>Pseudomonadati</taxon>
        <taxon>Pseudomonadota</taxon>
        <taxon>Betaproteobacteria</taxon>
        <taxon>Burkholderiales</taxon>
        <taxon>Burkholderiaceae</taxon>
        <taxon>Burkholderia</taxon>
        <taxon>Burkholderia cepacia complex</taxon>
    </lineage>
</organism>
<dbReference type="GeneID" id="93191863"/>
<evidence type="ECO:0000313" key="5">
    <source>
        <dbReference type="EMBL" id="WFN19212.1"/>
    </source>
</evidence>
<reference evidence="1" key="2">
    <citation type="journal article" date="2017" name="Genome Announc.">
        <title>High-Quality Draft Genome Sequence of Burkholderia contaminans CH-1, a Gram-Negative Bacterium That Metabolizes 2-Azahypoxanthine, a Plant Growth-Regulating Compound.</title>
        <authorList>
            <person name="Choi J.-H."/>
            <person name="Sugiura H."/>
            <person name="Moriuchi R."/>
            <person name="Kawagishi H."/>
            <person name="Dohra H."/>
        </authorList>
    </citation>
    <scope>NUCLEOTIDE SEQUENCE</scope>
    <source>
        <strain evidence="1">CH-1</strain>
    </source>
</reference>
<reference evidence="4" key="6">
    <citation type="submission" date="2023-07" db="EMBL/GenBank/DDBJ databases">
        <title>A collection of bacterial strains from the Burkholderia cepacia Research Laboratory and Repository.</title>
        <authorList>
            <person name="Lipuma J."/>
            <person name="Spilker T."/>
            <person name="Caverly L."/>
        </authorList>
    </citation>
    <scope>NUCLEOTIDE SEQUENCE</scope>
    <source>
        <strain evidence="4">AU44979</strain>
    </source>
</reference>
<dbReference type="OrthoDB" id="165209at2"/>
<dbReference type="Proteomes" id="UP000611459">
    <property type="component" value="Unassembled WGS sequence"/>
</dbReference>
<evidence type="ECO:0000313" key="1">
    <source>
        <dbReference type="EMBL" id="BBA42307.1"/>
    </source>
</evidence>
<reference evidence="3 6" key="4">
    <citation type="submission" date="2021-03" db="EMBL/GenBank/DDBJ databases">
        <title>Clinical course, treatment and visual outcome of an outbreak of Burkholderia contaminans endophthalmitis following cataract surgery.</title>
        <authorList>
            <person name="Lind C."/>
            <person name="Olsen K."/>
            <person name="Angelsen N.K."/>
            <person name="Krefting E.A."/>
            <person name="Fossen K."/>
            <person name="Gravningen K."/>
            <person name="Depoorter E."/>
            <person name="Vandamme P."/>
            <person name="Bertelsen G."/>
        </authorList>
    </citation>
    <scope>NUCLEOTIDE SEQUENCE [LARGE SCALE GENOMIC DNA]</scope>
    <source>
        <strain evidence="3 6">51242556</strain>
    </source>
</reference>
<dbReference type="EMBL" id="CP090640">
    <property type="protein sequence ID" value="WFN19212.1"/>
    <property type="molecule type" value="Genomic_DNA"/>
</dbReference>
<reference evidence="5 7" key="5">
    <citation type="submission" date="2021-12" db="EMBL/GenBank/DDBJ databases">
        <title>Genomic and phenotypic characterization of three Burkholderia contaminans isolates recovered from different sources.</title>
        <authorList>
            <person name="Lopez De Volder A."/>
            <person name="Fan Y."/>
            <person name="Nunvar J."/>
            <person name="Herrera T."/>
            <person name="Timp W."/>
            <person name="Degrossi J."/>
        </authorList>
    </citation>
    <scope>NUCLEOTIDE SEQUENCE [LARGE SCALE GENOMIC DNA]</scope>
    <source>
        <strain evidence="5 7">LMG 23361</strain>
    </source>
</reference>
<evidence type="ECO:0000313" key="3">
    <source>
        <dbReference type="EMBL" id="MBO1830032.1"/>
    </source>
</evidence>
<keyword evidence="6" id="KW-1185">Reference proteome</keyword>
<evidence type="ECO:0000313" key="2">
    <source>
        <dbReference type="EMBL" id="MBK1930526.1"/>
    </source>
</evidence>
<proteinExistence type="predicted"/>
<reference evidence="1" key="1">
    <citation type="journal article" date="2016" name="Biosci. Biotechnol. Biochem.">
        <title>Bioconversion of AHX to AOH by resting cells of Burkholderia contaminans CH-1.</title>
        <authorList>
            <person name="Choi J.H."/>
            <person name="Kikuchi A."/>
            <person name="Pumkaeo P."/>
            <person name="Hirai H."/>
            <person name="Tokuyama S."/>
            <person name="Kawagishi H."/>
        </authorList>
    </citation>
    <scope>NUCLEOTIDE SEQUENCE</scope>
    <source>
        <strain evidence="1">CH-1</strain>
    </source>
</reference>
<dbReference type="EMBL" id="JAUJQS010000073">
    <property type="protein sequence ID" value="MDN7570847.1"/>
    <property type="molecule type" value="Genomic_DNA"/>
</dbReference>
<dbReference type="EMBL" id="AP018358">
    <property type="protein sequence ID" value="BBA42307.1"/>
    <property type="molecule type" value="Genomic_DNA"/>
</dbReference>
<protein>
    <submittedName>
        <fullName evidence="1">Uncharacterized protein</fullName>
    </submittedName>
</protein>
<dbReference type="EMBL" id="JAGEMX010000003">
    <property type="protein sequence ID" value="MBO1830032.1"/>
    <property type="molecule type" value="Genomic_DNA"/>
</dbReference>
<evidence type="ECO:0000313" key="7">
    <source>
        <dbReference type="Proteomes" id="UP001220209"/>
    </source>
</evidence>